<accession>A0ACC0VYP9</accession>
<gene>
    <name evidence="1" type="ORF">PsorP6_010710</name>
</gene>
<evidence type="ECO:0000313" key="2">
    <source>
        <dbReference type="Proteomes" id="UP001163321"/>
    </source>
</evidence>
<name>A0ACC0VYP9_9STRA</name>
<evidence type="ECO:0000313" key="1">
    <source>
        <dbReference type="EMBL" id="KAI9910876.1"/>
    </source>
</evidence>
<sequence length="522" mass="59469">MPPYDGSPEATRRQRQKVAYALQALKMYNPDFVLTPEVLEIMRAFFADLQPDDEGTITRGALADEIARLDPSAETRRYLRHEMARREEQLDFTAFCEWVMRWKVQNPQLVQNVYTSWAAQIAALDFGMSDGDSIFLDLKTEEEPSNDTLALEIIELLQRRQKVKEALRCHEGGLIHTPAQKNLICEDNSDGMIEMDVKLDKTVVELHQAATTDKEGSILNVSKSFIAGSMAGIAAKSILAPLDRVKILFQVNETRQFSFRNAAKMVQTIYVHDGFHALFRGNMLNIFRVIPYAGVQHSGFDFFRQKFHAYNFRKAQKEGRQNVSKLSNLQLVTAGSLAGGVSLIVAYPLDTLRARYMVQMGKHRYSSVFEAVAAMYKVDGMRSFTRGLVPSLLGTLPYTGIGFSLNERFKMWTLEFQRRQLERKCDESAPDPRLNPLTKFICSYLAACIAQTGMRLADNYTIQIVKLMTFVPLFISDIPAGYDQKTYPDRRLRIGMPEYNALYWCSFHCTNNIGPRRLARPL</sequence>
<protein>
    <submittedName>
        <fullName evidence="1">Uncharacterized protein</fullName>
    </submittedName>
</protein>
<proteinExistence type="predicted"/>
<keyword evidence="2" id="KW-1185">Reference proteome</keyword>
<dbReference type="EMBL" id="CM047585">
    <property type="protein sequence ID" value="KAI9910876.1"/>
    <property type="molecule type" value="Genomic_DNA"/>
</dbReference>
<organism evidence="1 2">
    <name type="scientific">Peronosclerospora sorghi</name>
    <dbReference type="NCBI Taxonomy" id="230839"/>
    <lineage>
        <taxon>Eukaryota</taxon>
        <taxon>Sar</taxon>
        <taxon>Stramenopiles</taxon>
        <taxon>Oomycota</taxon>
        <taxon>Peronosporomycetes</taxon>
        <taxon>Peronosporales</taxon>
        <taxon>Peronosporaceae</taxon>
        <taxon>Peronosclerospora</taxon>
    </lineage>
</organism>
<dbReference type="Proteomes" id="UP001163321">
    <property type="component" value="Chromosome 6"/>
</dbReference>
<reference evidence="1 2" key="1">
    <citation type="journal article" date="2022" name="bioRxiv">
        <title>The genome of the oomycete Peronosclerospora sorghi, a cosmopolitan pathogen of maize and sorghum, is inflated with dispersed pseudogenes.</title>
        <authorList>
            <person name="Fletcher K."/>
            <person name="Martin F."/>
            <person name="Isakeit T."/>
            <person name="Cavanaugh K."/>
            <person name="Magill C."/>
            <person name="Michelmore R."/>
        </authorList>
    </citation>
    <scope>NUCLEOTIDE SEQUENCE [LARGE SCALE GENOMIC DNA]</scope>
    <source>
        <strain evidence="1">P6</strain>
    </source>
</reference>
<comment type="caution">
    <text evidence="1">The sequence shown here is derived from an EMBL/GenBank/DDBJ whole genome shotgun (WGS) entry which is preliminary data.</text>
</comment>